<dbReference type="GO" id="GO:0006281">
    <property type="term" value="P:DNA repair"/>
    <property type="evidence" value="ECO:0007669"/>
    <property type="project" value="UniProtKB-KW"/>
</dbReference>
<dbReference type="GO" id="GO:0044715">
    <property type="term" value="F:8-oxo-dGDP phosphatase activity"/>
    <property type="evidence" value="ECO:0007669"/>
    <property type="project" value="TreeGrafter"/>
</dbReference>
<dbReference type="PRINTS" id="PR00502">
    <property type="entry name" value="NUDIXFAMILY"/>
</dbReference>
<dbReference type="PANTHER" id="PTHR47707:SF1">
    <property type="entry name" value="NUDIX HYDROLASE FAMILY PROTEIN"/>
    <property type="match status" value="1"/>
</dbReference>
<evidence type="ECO:0000256" key="4">
    <source>
        <dbReference type="ARBA" id="ARBA00022705"/>
    </source>
</evidence>
<comment type="cofactor">
    <cofactor evidence="1">
        <name>Mg(2+)</name>
        <dbReference type="ChEBI" id="CHEBI:18420"/>
    </cofactor>
</comment>
<gene>
    <name evidence="19" type="ORF">GRI44_03900</name>
</gene>
<dbReference type="Pfam" id="PF00293">
    <property type="entry name" value="NUDIX"/>
    <property type="match status" value="1"/>
</dbReference>
<dbReference type="Proteomes" id="UP000473531">
    <property type="component" value="Unassembled WGS sequence"/>
</dbReference>
<dbReference type="PROSITE" id="PS00893">
    <property type="entry name" value="NUDIX_BOX"/>
    <property type="match status" value="1"/>
</dbReference>
<protein>
    <recommendedName>
        <fullName evidence="13">8-oxo-dGTP diphosphatase</fullName>
        <ecNumber evidence="12">3.6.1.55</ecNumber>
    </recommendedName>
    <alternativeName>
        <fullName evidence="16">7,8-dihydro-8-oxoguanine-triphosphatase</fullName>
    </alternativeName>
    <alternativeName>
        <fullName evidence="15">Mutator protein MutT</fullName>
    </alternativeName>
    <alternativeName>
        <fullName evidence="14">dGTP pyrophosphohydrolase</fullName>
    </alternativeName>
</protein>
<dbReference type="PANTHER" id="PTHR47707">
    <property type="entry name" value="8-OXO-DGTP DIPHOSPHATASE"/>
    <property type="match status" value="1"/>
</dbReference>
<evidence type="ECO:0000313" key="20">
    <source>
        <dbReference type="Proteomes" id="UP000473531"/>
    </source>
</evidence>
<evidence type="ECO:0000259" key="18">
    <source>
        <dbReference type="PROSITE" id="PS51462"/>
    </source>
</evidence>
<reference evidence="19 20" key="1">
    <citation type="submission" date="2019-12" db="EMBL/GenBank/DDBJ databases">
        <title>Genomic-based taxomic classification of the family Erythrobacteraceae.</title>
        <authorList>
            <person name="Xu L."/>
        </authorList>
    </citation>
    <scope>NUCLEOTIDE SEQUENCE [LARGE SCALE GENOMIC DNA]</scope>
    <source>
        <strain evidence="19 20">KCTC 52259</strain>
    </source>
</reference>
<evidence type="ECO:0000256" key="9">
    <source>
        <dbReference type="ARBA" id="ARBA00023204"/>
    </source>
</evidence>
<evidence type="ECO:0000256" key="1">
    <source>
        <dbReference type="ARBA" id="ARBA00001946"/>
    </source>
</evidence>
<dbReference type="GO" id="GO:0044716">
    <property type="term" value="F:8-oxo-GDP phosphatase activity"/>
    <property type="evidence" value="ECO:0007669"/>
    <property type="project" value="TreeGrafter"/>
</dbReference>
<dbReference type="InterPro" id="IPR015797">
    <property type="entry name" value="NUDIX_hydrolase-like_dom_sf"/>
</dbReference>
<dbReference type="EC" id="3.6.1.55" evidence="12"/>
<evidence type="ECO:0000313" key="19">
    <source>
        <dbReference type="EMBL" id="MXP13893.1"/>
    </source>
</evidence>
<dbReference type="InterPro" id="IPR047127">
    <property type="entry name" value="MutT-like"/>
</dbReference>
<dbReference type="EMBL" id="WTYU01000001">
    <property type="protein sequence ID" value="MXP13893.1"/>
    <property type="molecule type" value="Genomic_DNA"/>
</dbReference>
<evidence type="ECO:0000256" key="17">
    <source>
        <dbReference type="RuleBase" id="RU003476"/>
    </source>
</evidence>
<evidence type="ECO:0000256" key="2">
    <source>
        <dbReference type="ARBA" id="ARBA00005582"/>
    </source>
</evidence>
<keyword evidence="9" id="KW-0234">DNA repair</keyword>
<comment type="caution">
    <text evidence="19">The sequence shown here is derived from an EMBL/GenBank/DDBJ whole genome shotgun (WGS) entry which is preliminary data.</text>
</comment>
<dbReference type="GO" id="GO:0046872">
    <property type="term" value="F:metal ion binding"/>
    <property type="evidence" value="ECO:0007669"/>
    <property type="project" value="UniProtKB-KW"/>
</dbReference>
<organism evidence="19 20">
    <name type="scientific">Allopontixanthobacter confluentis</name>
    <dbReference type="NCBI Taxonomy" id="1849021"/>
    <lineage>
        <taxon>Bacteria</taxon>
        <taxon>Pseudomonadati</taxon>
        <taxon>Pseudomonadota</taxon>
        <taxon>Alphaproteobacteria</taxon>
        <taxon>Sphingomonadales</taxon>
        <taxon>Erythrobacteraceae</taxon>
        <taxon>Allopontixanthobacter</taxon>
    </lineage>
</organism>
<evidence type="ECO:0000256" key="10">
    <source>
        <dbReference type="ARBA" id="ARBA00035861"/>
    </source>
</evidence>
<evidence type="ECO:0000256" key="7">
    <source>
        <dbReference type="ARBA" id="ARBA00022801"/>
    </source>
</evidence>
<evidence type="ECO:0000256" key="5">
    <source>
        <dbReference type="ARBA" id="ARBA00022723"/>
    </source>
</evidence>
<comment type="catalytic activity">
    <reaction evidence="10">
        <text>8-oxo-dGTP + H2O = 8-oxo-dGMP + diphosphate + H(+)</text>
        <dbReference type="Rhea" id="RHEA:31575"/>
        <dbReference type="ChEBI" id="CHEBI:15377"/>
        <dbReference type="ChEBI" id="CHEBI:15378"/>
        <dbReference type="ChEBI" id="CHEBI:33019"/>
        <dbReference type="ChEBI" id="CHEBI:63224"/>
        <dbReference type="ChEBI" id="CHEBI:77896"/>
        <dbReference type="EC" id="3.6.1.55"/>
    </reaction>
</comment>
<evidence type="ECO:0000256" key="14">
    <source>
        <dbReference type="ARBA" id="ARBA00041592"/>
    </source>
</evidence>
<name>A0A6L7GD25_9SPHN</name>
<keyword evidence="8" id="KW-0460">Magnesium</keyword>
<keyword evidence="6" id="KW-0227">DNA damage</keyword>
<keyword evidence="4" id="KW-0235">DNA replication</keyword>
<dbReference type="InterPro" id="IPR020476">
    <property type="entry name" value="Nudix_hydrolase"/>
</dbReference>
<evidence type="ECO:0000256" key="16">
    <source>
        <dbReference type="ARBA" id="ARBA00042798"/>
    </source>
</evidence>
<sequence length="133" mass="14686">MAVVAAALRRCDGLWLMYKRPEGKQHGGLWEFPGGKVEQHENPRSALIREIDEELGLVIDEATLAPSGFAESAVTSAAPQIVISLYTASRWTGSPVCHEGGEYGWFTPREIEMLEKPPLDVVLAHQLFAELQN</sequence>
<keyword evidence="3" id="KW-0515">Mutator protein</keyword>
<dbReference type="InterPro" id="IPR000086">
    <property type="entry name" value="NUDIX_hydrolase_dom"/>
</dbReference>
<dbReference type="SUPFAM" id="SSF55811">
    <property type="entry name" value="Nudix"/>
    <property type="match status" value="1"/>
</dbReference>
<evidence type="ECO:0000256" key="8">
    <source>
        <dbReference type="ARBA" id="ARBA00022842"/>
    </source>
</evidence>
<evidence type="ECO:0000256" key="15">
    <source>
        <dbReference type="ARBA" id="ARBA00041979"/>
    </source>
</evidence>
<comment type="catalytic activity">
    <reaction evidence="11">
        <text>8-oxo-GTP + H2O = 8-oxo-GMP + diphosphate + H(+)</text>
        <dbReference type="Rhea" id="RHEA:67616"/>
        <dbReference type="ChEBI" id="CHEBI:15377"/>
        <dbReference type="ChEBI" id="CHEBI:15378"/>
        <dbReference type="ChEBI" id="CHEBI:33019"/>
        <dbReference type="ChEBI" id="CHEBI:143553"/>
        <dbReference type="ChEBI" id="CHEBI:145694"/>
    </reaction>
</comment>
<keyword evidence="5" id="KW-0479">Metal-binding</keyword>
<dbReference type="GO" id="GO:0035539">
    <property type="term" value="F:8-oxo-7,8-dihydrodeoxyguanosine triphosphate pyrophosphatase activity"/>
    <property type="evidence" value="ECO:0007669"/>
    <property type="project" value="UniProtKB-EC"/>
</dbReference>
<dbReference type="InterPro" id="IPR020084">
    <property type="entry name" value="NUDIX_hydrolase_CS"/>
</dbReference>
<dbReference type="GO" id="GO:0006260">
    <property type="term" value="P:DNA replication"/>
    <property type="evidence" value="ECO:0007669"/>
    <property type="project" value="UniProtKB-KW"/>
</dbReference>
<comment type="similarity">
    <text evidence="2 17">Belongs to the Nudix hydrolase family.</text>
</comment>
<accession>A0A6L7GD25</accession>
<proteinExistence type="inferred from homology"/>
<evidence type="ECO:0000256" key="3">
    <source>
        <dbReference type="ARBA" id="ARBA00022457"/>
    </source>
</evidence>
<dbReference type="Gene3D" id="3.90.79.10">
    <property type="entry name" value="Nucleoside Triphosphate Pyrophosphohydrolase"/>
    <property type="match status" value="1"/>
</dbReference>
<dbReference type="GO" id="GO:0008413">
    <property type="term" value="F:8-oxo-7,8-dihydroguanosine triphosphate pyrophosphatase activity"/>
    <property type="evidence" value="ECO:0007669"/>
    <property type="project" value="TreeGrafter"/>
</dbReference>
<dbReference type="PROSITE" id="PS51462">
    <property type="entry name" value="NUDIX"/>
    <property type="match status" value="1"/>
</dbReference>
<evidence type="ECO:0000256" key="11">
    <source>
        <dbReference type="ARBA" id="ARBA00036904"/>
    </source>
</evidence>
<feature type="domain" description="Nudix hydrolase" evidence="18">
    <location>
        <begin position="1"/>
        <end position="129"/>
    </location>
</feature>
<dbReference type="AlphaFoldDB" id="A0A6L7GD25"/>
<dbReference type="OrthoDB" id="9810648at2"/>
<evidence type="ECO:0000256" key="12">
    <source>
        <dbReference type="ARBA" id="ARBA00038905"/>
    </source>
</evidence>
<evidence type="ECO:0000256" key="13">
    <source>
        <dbReference type="ARBA" id="ARBA00040794"/>
    </source>
</evidence>
<keyword evidence="7 17" id="KW-0378">Hydrolase</keyword>
<evidence type="ECO:0000256" key="6">
    <source>
        <dbReference type="ARBA" id="ARBA00022763"/>
    </source>
</evidence>
<keyword evidence="20" id="KW-1185">Reference proteome</keyword>